<feature type="region of interest" description="Disordered" evidence="1">
    <location>
        <begin position="1"/>
        <end position="22"/>
    </location>
</feature>
<dbReference type="AlphaFoldDB" id="A0A0J9EQE7"/>
<proteinExistence type="predicted"/>
<dbReference type="EMBL" id="GG749482">
    <property type="protein sequence ID" value="KMW68518.1"/>
    <property type="molecule type" value="Genomic_DNA"/>
</dbReference>
<gene>
    <name evidence="2" type="ORF">BDDG_12867</name>
</gene>
<protein>
    <submittedName>
        <fullName evidence="2">Uncharacterized protein</fullName>
    </submittedName>
</protein>
<name>A0A0J9EQE7_AJEDA</name>
<evidence type="ECO:0000313" key="2">
    <source>
        <dbReference type="EMBL" id="KMW68518.1"/>
    </source>
</evidence>
<evidence type="ECO:0000256" key="1">
    <source>
        <dbReference type="SAM" id="MobiDB-lite"/>
    </source>
</evidence>
<reference evidence="2" key="1">
    <citation type="submission" date="2010-03" db="EMBL/GenBank/DDBJ databases">
        <title>Annotation of Blastomyces dermatitidis strain ATCC 18188.</title>
        <authorList>
            <consortium name="The Broad Institute Genome Sequencing Platform"/>
            <consortium name="Broad Institute Genome Sequencing Center for Infectious Disease."/>
            <person name="Cuomo C."/>
            <person name="Klein B."/>
            <person name="Sullivan T."/>
            <person name="Heitman J."/>
            <person name="Young S."/>
            <person name="Zeng Q."/>
            <person name="Gargeya S."/>
            <person name="Alvarado L."/>
            <person name="Berlin A.M."/>
            <person name="Chapman S.B."/>
            <person name="Chen Z."/>
            <person name="Freedman E."/>
            <person name="Gellesch M."/>
            <person name="Goldberg J."/>
            <person name="Griggs A."/>
            <person name="Gujja S."/>
            <person name="Heilman E."/>
            <person name="Heiman D."/>
            <person name="Howarth C."/>
            <person name="Mehta T."/>
            <person name="Neiman D."/>
            <person name="Pearson M."/>
            <person name="Roberts A."/>
            <person name="Saif S."/>
            <person name="Shea T."/>
            <person name="Shenoy N."/>
            <person name="Sisk P."/>
            <person name="Stolte C."/>
            <person name="Sykes S."/>
            <person name="White J."/>
            <person name="Yandava C."/>
            <person name="Haas B."/>
            <person name="Nusbaum C."/>
            <person name="Birren B."/>
        </authorList>
    </citation>
    <scope>NUCLEOTIDE SEQUENCE</scope>
    <source>
        <strain evidence="2">ATCC 18188</strain>
    </source>
</reference>
<sequence>MQDKNKKSKKKKKFSENKDKDFIKLDRKSNNTTKMYYHYQKIDHIQMNC</sequence>
<dbReference type="Proteomes" id="UP000007802">
    <property type="component" value="Unassembled WGS sequence"/>
</dbReference>
<accession>A0A0J9EQE7</accession>
<organism evidence="2">
    <name type="scientific">Ajellomyces dermatitidis (strain ATCC 18188 / CBS 674.68)</name>
    <name type="common">Blastomyces dermatitidis</name>
    <dbReference type="NCBI Taxonomy" id="653446"/>
    <lineage>
        <taxon>Eukaryota</taxon>
        <taxon>Fungi</taxon>
        <taxon>Dikarya</taxon>
        <taxon>Ascomycota</taxon>
        <taxon>Pezizomycotina</taxon>
        <taxon>Eurotiomycetes</taxon>
        <taxon>Eurotiomycetidae</taxon>
        <taxon>Onygenales</taxon>
        <taxon>Ajellomycetaceae</taxon>
        <taxon>Blastomyces</taxon>
    </lineage>
</organism>
<feature type="compositionally biased region" description="Basic residues" evidence="1">
    <location>
        <begin position="1"/>
        <end position="13"/>
    </location>
</feature>